<organism evidence="1 2">
    <name type="scientific">Microcystis phage Mvi-JY20</name>
    <dbReference type="NCBI Taxonomy" id="3128146"/>
    <lineage>
        <taxon>Viruses</taxon>
        <taxon>Duplodnaviria</taxon>
        <taxon>Heunggongvirae</taxon>
        <taxon>Uroviricota</taxon>
        <taxon>Caudoviricetes</taxon>
    </lineage>
</organism>
<dbReference type="EMBL" id="PP438412">
    <property type="protein sequence ID" value="XAI95524.1"/>
    <property type="molecule type" value="Genomic_DNA"/>
</dbReference>
<dbReference type="Proteomes" id="UP001459105">
    <property type="component" value="Segment"/>
</dbReference>
<proteinExistence type="predicted"/>
<accession>A0AAX4QH55</accession>
<protein>
    <submittedName>
        <fullName evidence="1">Uncharacterized protein</fullName>
    </submittedName>
</protein>
<name>A0AAX4QH55_9CAUD</name>
<evidence type="ECO:0000313" key="1">
    <source>
        <dbReference type="EMBL" id="XAI95524.1"/>
    </source>
</evidence>
<sequence length="45" mass="5262">MIRKIDNTAKAITRVANVQAAKVQDQQPRQRKLTPVVDYRLRSQR</sequence>
<evidence type="ECO:0000313" key="2">
    <source>
        <dbReference type="Proteomes" id="UP001459105"/>
    </source>
</evidence>
<reference evidence="1" key="1">
    <citation type="submission" date="2024-03" db="EMBL/GenBank/DDBJ databases">
        <authorList>
            <person name="Lin W."/>
            <person name="Li D."/>
            <person name="Tong Y."/>
        </authorList>
    </citation>
    <scope>NUCLEOTIDE SEQUENCE</scope>
</reference>